<feature type="compositionally biased region" description="Basic residues" evidence="1">
    <location>
        <begin position="1"/>
        <end position="15"/>
    </location>
</feature>
<feature type="compositionally biased region" description="Basic residues" evidence="1">
    <location>
        <begin position="280"/>
        <end position="304"/>
    </location>
</feature>
<feature type="compositionally biased region" description="Basic and acidic residues" evidence="1">
    <location>
        <begin position="162"/>
        <end position="179"/>
    </location>
</feature>
<feature type="compositionally biased region" description="Basic residues" evidence="1">
    <location>
        <begin position="257"/>
        <end position="270"/>
    </location>
</feature>
<feature type="region of interest" description="Disordered" evidence="1">
    <location>
        <begin position="1"/>
        <end position="356"/>
    </location>
</feature>
<sequence length="451" mass="51353">EPDHHNRGRSPRRPVPHLGEPRRLGRHEPRPRLLGRLRGPQNGLPKWPRRPRPHLHHRARQRVVRRRHRRPCPPRRRQDAGVVRRGHGRLLAPCRWRQPTPLGRPREGRHPPGDRRGRERRLGPLRQERGEATLETPLGHEPRGASPLRPVPLHNRRHHPRRGAEDTARKRGDESRARGGDAGGRLPGLHDERGLARLPGREGSASLPRSGRSRMGARQDQGRSRPRGRRAPRPDRARGDRPRPQAHAGREPGLGRGRGHRQHGAPRRVRPVVDRGAHEPRRRARPRRRGPRRLSRRRGDRRARHEPGPLQATLPGRRHRLLPDRRLPPRRRQRGPRRAPDGEEVRGAGLPARGGCRPVRVRAAPLDLRLRLRQRLPGRPRPGVRGPPARAFPGPGKDKERALRAPREAGLQHRDAPGITGDLRIPGEQRLGREVGGRHIPVPRRPAGARV</sequence>
<feature type="region of interest" description="Disordered" evidence="1">
    <location>
        <begin position="376"/>
        <end position="451"/>
    </location>
</feature>
<protein>
    <submittedName>
        <fullName evidence="2">L-fuconate dehydratase</fullName>
        <ecNumber evidence="2">4.2.1.68</ecNumber>
    </submittedName>
</protein>
<feature type="compositionally biased region" description="Low complexity" evidence="1">
    <location>
        <begin position="379"/>
        <end position="395"/>
    </location>
</feature>
<dbReference type="GO" id="GO:0050023">
    <property type="term" value="F:L-fuconate dehydratase activity"/>
    <property type="evidence" value="ECO:0007669"/>
    <property type="project" value="UniProtKB-EC"/>
</dbReference>
<accession>A0A6J4PL31</accession>
<reference evidence="2" key="1">
    <citation type="submission" date="2020-02" db="EMBL/GenBank/DDBJ databases">
        <authorList>
            <person name="Meier V. D."/>
        </authorList>
    </citation>
    <scope>NUCLEOTIDE SEQUENCE</scope>
    <source>
        <strain evidence="2">AVDCRST_MAG22</strain>
    </source>
</reference>
<feature type="compositionally biased region" description="Basic and acidic residues" evidence="1">
    <location>
        <begin position="19"/>
        <end position="31"/>
    </location>
</feature>
<dbReference type="AlphaFoldDB" id="A0A6J4PL31"/>
<feature type="compositionally biased region" description="Basic and acidic residues" evidence="1">
    <location>
        <begin position="396"/>
        <end position="416"/>
    </location>
</feature>
<feature type="compositionally biased region" description="Low complexity" evidence="1">
    <location>
        <begin position="32"/>
        <end position="45"/>
    </location>
</feature>
<feature type="compositionally biased region" description="Basic and acidic residues" evidence="1">
    <location>
        <begin position="104"/>
        <end position="143"/>
    </location>
</feature>
<gene>
    <name evidence="2" type="ORF">AVDCRST_MAG22-2384</name>
</gene>
<evidence type="ECO:0000256" key="1">
    <source>
        <dbReference type="SAM" id="MobiDB-lite"/>
    </source>
</evidence>
<feature type="compositionally biased region" description="Basic residues" evidence="1">
    <location>
        <begin position="47"/>
        <end position="75"/>
    </location>
</feature>
<dbReference type="EC" id="4.2.1.68" evidence="2"/>
<feature type="compositionally biased region" description="Basic residues" evidence="1">
    <location>
        <begin position="328"/>
        <end position="337"/>
    </location>
</feature>
<feature type="non-terminal residue" evidence="2">
    <location>
        <position position="1"/>
    </location>
</feature>
<feature type="non-terminal residue" evidence="2">
    <location>
        <position position="451"/>
    </location>
</feature>
<proteinExistence type="predicted"/>
<organism evidence="2">
    <name type="scientific">uncultured Rubrobacteraceae bacterium</name>
    <dbReference type="NCBI Taxonomy" id="349277"/>
    <lineage>
        <taxon>Bacteria</taxon>
        <taxon>Bacillati</taxon>
        <taxon>Actinomycetota</taxon>
        <taxon>Rubrobacteria</taxon>
        <taxon>Rubrobacterales</taxon>
        <taxon>Rubrobacteraceae</taxon>
        <taxon>environmental samples</taxon>
    </lineage>
</organism>
<name>A0A6J4PL31_9ACTN</name>
<feature type="compositionally biased region" description="Basic and acidic residues" evidence="1">
    <location>
        <begin position="232"/>
        <end position="243"/>
    </location>
</feature>
<evidence type="ECO:0000313" key="2">
    <source>
        <dbReference type="EMBL" id="CAA9418433.1"/>
    </source>
</evidence>
<dbReference type="EMBL" id="CADCUV010000103">
    <property type="protein sequence ID" value="CAA9418433.1"/>
    <property type="molecule type" value="Genomic_DNA"/>
</dbReference>
<feature type="compositionally biased region" description="Basic and acidic residues" evidence="1">
    <location>
        <begin position="425"/>
        <end position="437"/>
    </location>
</feature>
<keyword evidence="2" id="KW-0456">Lyase</keyword>